<comment type="caution">
    <text evidence="2">The sequence shown here is derived from an EMBL/GenBank/DDBJ whole genome shotgun (WGS) entry which is preliminary data.</text>
</comment>
<evidence type="ECO:0000259" key="1">
    <source>
        <dbReference type="Pfam" id="PF05670"/>
    </source>
</evidence>
<dbReference type="Proteomes" id="UP000186940">
    <property type="component" value="Unassembled WGS sequence"/>
</dbReference>
<dbReference type="Pfam" id="PF05670">
    <property type="entry name" value="NFACT-R_1"/>
    <property type="match status" value="1"/>
</dbReference>
<dbReference type="PANTHER" id="PTHR15239">
    <property type="entry name" value="NUCLEAR EXPORT MEDIATOR FACTOR NEMF"/>
    <property type="match status" value="1"/>
</dbReference>
<gene>
    <name evidence="2" type="ORF">SCAL_001551</name>
</gene>
<accession>A0A1F2P8F8</accession>
<dbReference type="GO" id="GO:0043023">
    <property type="term" value="F:ribosomal large subunit binding"/>
    <property type="evidence" value="ECO:0007669"/>
    <property type="project" value="TreeGrafter"/>
</dbReference>
<dbReference type="PANTHER" id="PTHR15239:SF6">
    <property type="entry name" value="RIBOSOME QUALITY CONTROL COMPLEX SUBUNIT NEMF"/>
    <property type="match status" value="1"/>
</dbReference>
<organism evidence="2 3">
    <name type="scientific">Candidatus Syntropharchaeum caldarium</name>
    <dbReference type="NCBI Taxonomy" id="1838285"/>
    <lineage>
        <taxon>Archaea</taxon>
        <taxon>Methanobacteriati</taxon>
        <taxon>Methanobacteriota</taxon>
        <taxon>Stenosarchaea group</taxon>
        <taxon>Methanomicrobia</taxon>
        <taxon>Methanosarcinales</taxon>
        <taxon>ANME-2 cluster</taxon>
        <taxon>Candidatus Syntropharchaeum</taxon>
    </lineage>
</organism>
<dbReference type="AlphaFoldDB" id="A0A1F2P8F8"/>
<dbReference type="Pfam" id="PF05833">
    <property type="entry name" value="NFACT_N"/>
    <property type="match status" value="1"/>
</dbReference>
<dbReference type="InterPro" id="IPR051608">
    <property type="entry name" value="RQC_Subunit_NEMF"/>
</dbReference>
<dbReference type="GO" id="GO:1990112">
    <property type="term" value="C:RQC complex"/>
    <property type="evidence" value="ECO:0007669"/>
    <property type="project" value="TreeGrafter"/>
</dbReference>
<sequence length="682" mass="78121">MKVAMSNPDIAAVVLELKALIGARIDKSYQHARDTIRIKLRTQGEGYRDLIIATEGRIYLTDYPPESPMLPPSFPMFLRKYTKGARITRVSQHNFDRIVELELERRDGRFILLAELFDPGNLMLLDSDYRILLPLRQMRFRDRTIKRGELYTYPTAGTNPLTMNKEELFELFKRSKRDLVRTIAVELKIGSLYAEEVFLRCEVDKSMDASSISWETSSLIFDTIHEIFDPIKRGDLKPQIIKKNGELLDVVPVELRTYSSDTFEKEEFESFNAALDAYYSTRGLTEGFESEKRVVSKKLSRIERILKQQEDAITKFEQEESLCKRKGEAIYANYQIIDEILSAIRSAIDKGYSWQEIERIIESNRGAKIESVTAIKSLDGSKKTVTLDLDGLELELDIRLTPEQNAAAYYDRSKVFRSKRRGATEALEMTRLRFEKAQQAEEDAGAESMIDTRIPQRRVRQKEHWYNRFRWFRTSGGLLVVGGRDAGTNEDLVRKYLEKGDRFFHTAYPGAPVVILKLNENEPSEQDLFEAAQFAVSFSNLWKDGFAAGDCYWVEHDQVSKTPEHGEYLPTGSFVIRGERNYYKNTPLSCSIGIEIADETLLLAGPTSSIKTWCKYIVTITPGKRGHNEIARDIASRFMDMADLEDKRVVKEIASASKIAHILPPGGSQILEEPGRQSRQKV</sequence>
<dbReference type="STRING" id="1838285.SCAL_001551"/>
<evidence type="ECO:0000313" key="3">
    <source>
        <dbReference type="Proteomes" id="UP000186940"/>
    </source>
</evidence>
<keyword evidence="3" id="KW-1185">Reference proteome</keyword>
<dbReference type="Gene3D" id="2.30.310.10">
    <property type="entry name" value="ibrinogen binding protein from staphylococcus aureus domain"/>
    <property type="match status" value="1"/>
</dbReference>
<proteinExistence type="predicted"/>
<dbReference type="InterPro" id="IPR008532">
    <property type="entry name" value="NFACT_RNA-bd"/>
</dbReference>
<dbReference type="NCBIfam" id="NF041120">
    <property type="entry name" value="RqcH_arch"/>
    <property type="match status" value="1"/>
</dbReference>
<protein>
    <submittedName>
        <fullName evidence="2">RNA-binding protein, snRNP like protein</fullName>
    </submittedName>
</protein>
<evidence type="ECO:0000313" key="2">
    <source>
        <dbReference type="EMBL" id="OFV67282.1"/>
    </source>
</evidence>
<reference evidence="2" key="1">
    <citation type="submission" date="2016-05" db="EMBL/GenBank/DDBJ databases">
        <title>Microbial consortia oxidize butane by reversing methanogenesis.</title>
        <authorList>
            <person name="Laso-Perez R."/>
            <person name="Richter M."/>
            <person name="Wegener G."/>
            <person name="Musat F."/>
        </authorList>
    </citation>
    <scope>NUCLEOTIDE SEQUENCE [LARGE SCALE GENOMIC DNA]</scope>
    <source>
        <strain evidence="2">BOX2</strain>
    </source>
</reference>
<dbReference type="EMBL" id="LYOS01000005">
    <property type="protein sequence ID" value="OFV67282.1"/>
    <property type="molecule type" value="Genomic_DNA"/>
</dbReference>
<dbReference type="GO" id="GO:0072344">
    <property type="term" value="P:rescue of stalled ribosome"/>
    <property type="evidence" value="ECO:0007669"/>
    <property type="project" value="TreeGrafter"/>
</dbReference>
<dbReference type="GO" id="GO:0000049">
    <property type="term" value="F:tRNA binding"/>
    <property type="evidence" value="ECO:0007669"/>
    <property type="project" value="TreeGrafter"/>
</dbReference>
<name>A0A1F2P8F8_9EURY</name>
<feature type="domain" description="NFACT RNA-binding" evidence="1">
    <location>
        <begin position="469"/>
        <end position="578"/>
    </location>
</feature>